<keyword evidence="3" id="KW-1185">Reference proteome</keyword>
<dbReference type="Pfam" id="PF08843">
    <property type="entry name" value="AbiEii"/>
    <property type="match status" value="1"/>
</dbReference>
<dbReference type="InterPro" id="IPR043519">
    <property type="entry name" value="NT_sf"/>
</dbReference>
<dbReference type="Proteomes" id="UP000195807">
    <property type="component" value="Chromosome"/>
</dbReference>
<dbReference type="SUPFAM" id="SSF81301">
    <property type="entry name" value="Nucleotidyltransferase"/>
    <property type="match status" value="1"/>
</dbReference>
<dbReference type="AlphaFoldDB" id="A0A1Z1FCB4"/>
<dbReference type="InterPro" id="IPR014942">
    <property type="entry name" value="AbiEii"/>
</dbReference>
<name>A0A1Z1FCB4_9SPHN</name>
<evidence type="ECO:0000313" key="2">
    <source>
        <dbReference type="EMBL" id="ARU16459.1"/>
    </source>
</evidence>
<feature type="compositionally biased region" description="Basic and acidic residues" evidence="1">
    <location>
        <begin position="223"/>
        <end position="244"/>
    </location>
</feature>
<dbReference type="RefSeq" id="WP_063510695.1">
    <property type="nucleotide sequence ID" value="NZ_CP019602.1"/>
</dbReference>
<accession>A0A1Z1FCB4</accession>
<gene>
    <name evidence="2" type="ORF">A9D14_10045</name>
</gene>
<protein>
    <recommendedName>
        <fullName evidence="4">Nucleotidyl transferase AbiEii/AbiGii toxin family protein</fullName>
    </recommendedName>
</protein>
<dbReference type="KEGG" id="cman:A9D14_10045"/>
<evidence type="ECO:0000313" key="3">
    <source>
        <dbReference type="Proteomes" id="UP000195807"/>
    </source>
</evidence>
<sequence length="244" mass="27241">MTARASEWRKLLDKALPALDHVFGAQSEKTDSPDWTLGGGTAIAIQIAHRISYDIDIFVPGTALRNFVPANNPASRGISERFQWPGHYLKFELDEGEIDFLSPPLQTEPGFEWARYGDRRIALETPEEVIIKKIRYRSAKFTPRDVYDLAAVTQERPALARIMAEETADALPRLQESLRVLEAKGGTDLTPYVNPTAKGRKILPDAFRIAKATVGEAMGMADRASRQISRDPRRFPPPDRGIGD</sequence>
<evidence type="ECO:0008006" key="4">
    <source>
        <dbReference type="Google" id="ProtNLM"/>
    </source>
</evidence>
<reference evidence="2 3" key="1">
    <citation type="submission" date="2017-01" db="EMBL/GenBank/DDBJ databases">
        <title>Complete genome sequence of esterase-producing bacterium Croceicoccus marinus E4A9.</title>
        <authorList>
            <person name="Wu Y.-H."/>
            <person name="Cheng H."/>
            <person name="Xu L."/>
            <person name="Huo Y.-Y."/>
            <person name="Wang C.-S."/>
            <person name="Xu X.-W."/>
        </authorList>
    </citation>
    <scope>NUCLEOTIDE SEQUENCE [LARGE SCALE GENOMIC DNA]</scope>
    <source>
        <strain evidence="2 3">E4A9</strain>
    </source>
</reference>
<organism evidence="2 3">
    <name type="scientific">Croceicoccus marinus</name>
    <dbReference type="NCBI Taxonomy" id="450378"/>
    <lineage>
        <taxon>Bacteria</taxon>
        <taxon>Pseudomonadati</taxon>
        <taxon>Pseudomonadota</taxon>
        <taxon>Alphaproteobacteria</taxon>
        <taxon>Sphingomonadales</taxon>
        <taxon>Erythrobacteraceae</taxon>
        <taxon>Croceicoccus</taxon>
    </lineage>
</organism>
<dbReference type="EMBL" id="CP019602">
    <property type="protein sequence ID" value="ARU16459.1"/>
    <property type="molecule type" value="Genomic_DNA"/>
</dbReference>
<evidence type="ECO:0000256" key="1">
    <source>
        <dbReference type="SAM" id="MobiDB-lite"/>
    </source>
</evidence>
<dbReference type="STRING" id="450378.GCA_001661675_02024"/>
<feature type="region of interest" description="Disordered" evidence="1">
    <location>
        <begin position="220"/>
        <end position="244"/>
    </location>
</feature>
<proteinExistence type="predicted"/>
<dbReference type="OrthoDB" id="7305331at2"/>